<comment type="caution">
    <text evidence="4">The sequence shown here is derived from an EMBL/GenBank/DDBJ whole genome shotgun (WGS) entry which is preliminary data.</text>
</comment>
<name>A0A2U1Q7F4_ARTAN</name>
<dbReference type="Proteomes" id="UP000245207">
    <property type="component" value="Unassembled WGS sequence"/>
</dbReference>
<accession>A0A2U1Q7F4</accession>
<evidence type="ECO:0000259" key="3">
    <source>
        <dbReference type="Pfam" id="PF08646"/>
    </source>
</evidence>
<dbReference type="SUPFAM" id="SSF50249">
    <property type="entry name" value="Nucleic acid-binding proteins"/>
    <property type="match status" value="2"/>
</dbReference>
<keyword evidence="2" id="KW-1133">Transmembrane helix</keyword>
<evidence type="ECO:0000256" key="2">
    <source>
        <dbReference type="SAM" id="Phobius"/>
    </source>
</evidence>
<dbReference type="PANTHER" id="PTHR47165">
    <property type="entry name" value="OS03G0429900 PROTEIN"/>
    <property type="match status" value="1"/>
</dbReference>
<dbReference type="InterPro" id="IPR012340">
    <property type="entry name" value="NA-bd_OB-fold"/>
</dbReference>
<feature type="region of interest" description="Disordered" evidence="1">
    <location>
        <begin position="101"/>
        <end position="137"/>
    </location>
</feature>
<organism evidence="4 5">
    <name type="scientific">Artemisia annua</name>
    <name type="common">Sweet wormwood</name>
    <dbReference type="NCBI Taxonomy" id="35608"/>
    <lineage>
        <taxon>Eukaryota</taxon>
        <taxon>Viridiplantae</taxon>
        <taxon>Streptophyta</taxon>
        <taxon>Embryophyta</taxon>
        <taxon>Tracheophyta</taxon>
        <taxon>Spermatophyta</taxon>
        <taxon>Magnoliopsida</taxon>
        <taxon>eudicotyledons</taxon>
        <taxon>Gunneridae</taxon>
        <taxon>Pentapetalae</taxon>
        <taxon>asterids</taxon>
        <taxon>campanulids</taxon>
        <taxon>Asterales</taxon>
        <taxon>Asteraceae</taxon>
        <taxon>Asteroideae</taxon>
        <taxon>Anthemideae</taxon>
        <taxon>Artemisiinae</taxon>
        <taxon>Artemisia</taxon>
    </lineage>
</organism>
<dbReference type="PANTHER" id="PTHR47165:SF4">
    <property type="entry name" value="OS03G0429900 PROTEIN"/>
    <property type="match status" value="1"/>
</dbReference>
<feature type="compositionally biased region" description="Polar residues" evidence="1">
    <location>
        <begin position="353"/>
        <end position="376"/>
    </location>
</feature>
<dbReference type="EMBL" id="PKPP01000346">
    <property type="protein sequence ID" value="PWA93934.1"/>
    <property type="molecule type" value="Genomic_DNA"/>
</dbReference>
<dbReference type="InterPro" id="IPR013955">
    <property type="entry name" value="Rep_factor-A_C"/>
</dbReference>
<evidence type="ECO:0000313" key="5">
    <source>
        <dbReference type="Proteomes" id="UP000245207"/>
    </source>
</evidence>
<keyword evidence="2" id="KW-0812">Transmembrane</keyword>
<protein>
    <submittedName>
        <fullName evidence="4">Nucleic acid-binding, OB-fold protein</fullName>
    </submittedName>
</protein>
<evidence type="ECO:0000313" key="4">
    <source>
        <dbReference type="EMBL" id="PWA93934.1"/>
    </source>
</evidence>
<sequence>MRLHSNCGRELNGPVCGCEFLLVQKWYMALLIVAQTCSFYWLLHVFPFRFEHSWLLDNCSSHCVAPNDTPYFRLKSTNQNKNNHSYPNNQCAIRLSPIQQTSSFGSESGTQSDQSNTSCARRRVAKESTATKKQKTVVNGSKEYVLPLQQQQPFEQYEPAVMYKQGFHFTHDSQNHSPALPNGPAFHANKKQKGLLYANDAYNRNDTFCGPTSVLYNEGSSHTQESHRTQTPYDKWPCMPKDVLPYAKQGFFTQGGKPVCLKCQNVGPNSIFSWEGTTICMRCMNTQNPNSSNITEEGLMNNICTKSPSAYTSGTSQNRQLEWQNVGAYDEGVHDPKGKGIAYDSNINEHQRSYYSSPATTPSLNIKGSSAATTQGKRGCAQRSKKQRSNQIGGGQQLCNQQNAYCEGTLTAGNSRDTEGVSNLYIDLGDCQCPFGGIEKSNLKPEIVQSLIQILDEHNELVQVFRTARDKCEEGNVPEFKIQLYNVVASREHQLPSSETLGAIVFQPDTNSQTDFDMIIEYKDRQPKRINKLHSSYMSLQFPLLFAYGQPGYNTGLTLKGVNATKKRKKGDAIQGYTDISDKKHFSSILIPGKTYRISKFGCVPTDNWQQTLENPTSLLFSKLTKFESIPSHGRNSIELTLWDDLAQSFKKEEIDALDKPVIIAVSSCRVSRYRNNLQLESTPATYYYINPRIPELEQYRTEYRALFDINPPLHIVRHPYQNKEQEKMRNRIPLNMLLKESPQSHIGVHFTCDGVITGINTLREWYYPACKECSTKAENNGGTFDCKTHGLLDSPDYSYNFKAYITDGTETAMFTFFTPTADDFVGIKCNTLVKSLKNPNPKEIPEQLESIVGRKHIFQFHFNTTSKQKPPDFVFNQILDKSDLPKQIGDRPSASKTTENIPDAIEYELTSTTTPGLAILQTSPTHQAEHEDAGATEETNIIASPQDLISTTGTETAIATPPTPYRGMQTRSKTDDAARKTIKRPLFPEEAPDNKKKKA</sequence>
<dbReference type="Gene3D" id="2.40.50.140">
    <property type="entry name" value="Nucleic acid-binding proteins"/>
    <property type="match status" value="2"/>
</dbReference>
<feature type="region of interest" description="Disordered" evidence="1">
    <location>
        <begin position="956"/>
        <end position="1000"/>
    </location>
</feature>
<feature type="compositionally biased region" description="Polar residues" evidence="1">
    <location>
        <begin position="101"/>
        <end position="119"/>
    </location>
</feature>
<dbReference type="AlphaFoldDB" id="A0A2U1Q7F4"/>
<gene>
    <name evidence="4" type="ORF">CTI12_AA065290</name>
</gene>
<reference evidence="4 5" key="1">
    <citation type="journal article" date="2018" name="Mol. Plant">
        <title>The genome of Artemisia annua provides insight into the evolution of Asteraceae family and artemisinin biosynthesis.</title>
        <authorList>
            <person name="Shen Q."/>
            <person name="Zhang L."/>
            <person name="Liao Z."/>
            <person name="Wang S."/>
            <person name="Yan T."/>
            <person name="Shi P."/>
            <person name="Liu M."/>
            <person name="Fu X."/>
            <person name="Pan Q."/>
            <person name="Wang Y."/>
            <person name="Lv Z."/>
            <person name="Lu X."/>
            <person name="Zhang F."/>
            <person name="Jiang W."/>
            <person name="Ma Y."/>
            <person name="Chen M."/>
            <person name="Hao X."/>
            <person name="Li L."/>
            <person name="Tang Y."/>
            <person name="Lv G."/>
            <person name="Zhou Y."/>
            <person name="Sun X."/>
            <person name="Brodelius P.E."/>
            <person name="Rose J.K.C."/>
            <person name="Tang K."/>
        </authorList>
    </citation>
    <scope>NUCLEOTIDE SEQUENCE [LARGE SCALE GENOMIC DNA]</scope>
    <source>
        <strain evidence="5">cv. Huhao1</strain>
        <tissue evidence="4">Leaf</tissue>
    </source>
</reference>
<keyword evidence="5" id="KW-1185">Reference proteome</keyword>
<feature type="domain" description="Replication factor A C-terminal" evidence="3">
    <location>
        <begin position="751"/>
        <end position="864"/>
    </location>
</feature>
<feature type="region of interest" description="Disordered" evidence="1">
    <location>
        <begin position="353"/>
        <end position="394"/>
    </location>
</feature>
<feature type="transmembrane region" description="Helical" evidence="2">
    <location>
        <begin position="26"/>
        <end position="43"/>
    </location>
</feature>
<proteinExistence type="predicted"/>
<evidence type="ECO:0000256" key="1">
    <source>
        <dbReference type="SAM" id="MobiDB-lite"/>
    </source>
</evidence>
<keyword evidence="2" id="KW-0472">Membrane</keyword>
<dbReference type="Pfam" id="PF08646">
    <property type="entry name" value="Rep_fac-A_C"/>
    <property type="match status" value="1"/>
</dbReference>
<dbReference type="STRING" id="35608.A0A2U1Q7F4"/>